<dbReference type="Gene3D" id="3.30.420.610">
    <property type="entry name" value="LOTUS domain-like"/>
    <property type="match status" value="1"/>
</dbReference>
<protein>
    <recommendedName>
        <fullName evidence="2">OSK domain-containing protein</fullName>
    </recommendedName>
</protein>
<feature type="domain" description="OSK" evidence="2">
    <location>
        <begin position="282"/>
        <end position="478"/>
    </location>
</feature>
<sequence>MVKFKWHLAVGRLKLIAQLATERYIKPFRSIVHSFIRATFFFVAGRPATTRDCSIEAPDFIERYPSKEVFCVVTVENHLTNMVQSVCSDIHHHEEVVSEGANLDEITPVLKSIIVTRTKDGATVDEIIGDYNSFTGENLLSTCHTRDNVANILRQIEGVWSMYSEPKGPFLWYCSTDNTKHIAEMIKKQKSPRLHHRRYQPPQLQGSHRTPYSSKMVPTSSTATTATNNAPNPRDKFYPDNVNFIPKRHAWNRTPYRSVANHPYLPPQRRQMQHHPMKPMMKQQYYSNSVYYGPTFCGMQMIGDDFFLSLARWELGFQYDPGHSIQQSGLCISGLTIAEAADRVMKAPYINDRVIVNVGVVDILHGSEFVDMQHDLFQLKRNLENRGASVILTTLSPLANMSHIKDITDKLHRFNSLIRRYQWEHIDLWRCFVNEKDQTLYECFQPGPRQVSGSNKPHILWNKLGRQRIIKFMKTQLASLI</sequence>
<organism evidence="3 4">
    <name type="scientific">Aedes albopictus</name>
    <name type="common">Asian tiger mosquito</name>
    <name type="synonym">Stegomyia albopicta</name>
    <dbReference type="NCBI Taxonomy" id="7160"/>
    <lineage>
        <taxon>Eukaryota</taxon>
        <taxon>Metazoa</taxon>
        <taxon>Ecdysozoa</taxon>
        <taxon>Arthropoda</taxon>
        <taxon>Hexapoda</taxon>
        <taxon>Insecta</taxon>
        <taxon>Pterygota</taxon>
        <taxon>Neoptera</taxon>
        <taxon>Endopterygota</taxon>
        <taxon>Diptera</taxon>
        <taxon>Nematocera</taxon>
        <taxon>Culicoidea</taxon>
        <taxon>Culicidae</taxon>
        <taxon>Culicinae</taxon>
        <taxon>Aedini</taxon>
        <taxon>Aedes</taxon>
        <taxon>Stegomyia</taxon>
    </lineage>
</organism>
<name>A0ABM1XPR0_AEDAL</name>
<dbReference type="GeneID" id="109411603"/>
<keyword evidence="4" id="KW-1185">Reference proteome</keyword>
<dbReference type="RefSeq" id="XP_019540707.3">
    <property type="nucleotide sequence ID" value="XM_019685162.3"/>
</dbReference>
<dbReference type="Proteomes" id="UP000069940">
    <property type="component" value="Unassembled WGS sequence"/>
</dbReference>
<dbReference type="Gene3D" id="3.40.50.1110">
    <property type="entry name" value="SGNH hydrolase"/>
    <property type="match status" value="1"/>
</dbReference>
<feature type="compositionally biased region" description="Polar residues" evidence="1">
    <location>
        <begin position="202"/>
        <end position="217"/>
    </location>
</feature>
<dbReference type="InterPro" id="IPR041966">
    <property type="entry name" value="LOTUS-like"/>
</dbReference>
<accession>A0ABM1XPR0</accession>
<reference evidence="4" key="1">
    <citation type="journal article" date="2015" name="Proc. Natl. Acad. Sci. U.S.A.">
        <title>Genome sequence of the Asian Tiger mosquito, Aedes albopictus, reveals insights into its biology, genetics, and evolution.</title>
        <authorList>
            <person name="Chen X.G."/>
            <person name="Jiang X."/>
            <person name="Gu J."/>
            <person name="Xu M."/>
            <person name="Wu Y."/>
            <person name="Deng Y."/>
            <person name="Zhang C."/>
            <person name="Bonizzoni M."/>
            <person name="Dermauw W."/>
            <person name="Vontas J."/>
            <person name="Armbruster P."/>
            <person name="Huang X."/>
            <person name="Yang Y."/>
            <person name="Zhang H."/>
            <person name="He W."/>
            <person name="Peng H."/>
            <person name="Liu Y."/>
            <person name="Wu K."/>
            <person name="Chen J."/>
            <person name="Lirakis M."/>
            <person name="Topalis P."/>
            <person name="Van Leeuwen T."/>
            <person name="Hall A.B."/>
            <person name="Jiang X."/>
            <person name="Thorpe C."/>
            <person name="Mueller R.L."/>
            <person name="Sun C."/>
            <person name="Waterhouse R.M."/>
            <person name="Yan G."/>
            <person name="Tu Z.J."/>
            <person name="Fang X."/>
            <person name="James A.A."/>
        </authorList>
    </citation>
    <scope>NUCLEOTIDE SEQUENCE [LARGE SCALE GENOMIC DNA]</scope>
    <source>
        <strain evidence="4">Foshan</strain>
    </source>
</reference>
<dbReference type="Pfam" id="PF17182">
    <property type="entry name" value="OSK"/>
    <property type="match status" value="1"/>
</dbReference>
<dbReference type="CDD" id="cd09972">
    <property type="entry name" value="LOTUS_TDRD_OSKAR"/>
    <property type="match status" value="1"/>
</dbReference>
<dbReference type="InterPro" id="IPR033447">
    <property type="entry name" value="OSK"/>
</dbReference>
<evidence type="ECO:0000313" key="3">
    <source>
        <dbReference type="EnsemblMetazoa" id="AALFPA23_001673.P38928"/>
    </source>
</evidence>
<dbReference type="SUPFAM" id="SSF52266">
    <property type="entry name" value="SGNH hydrolase"/>
    <property type="match status" value="1"/>
</dbReference>
<dbReference type="InterPro" id="IPR036514">
    <property type="entry name" value="SGNH_hydro_sf"/>
</dbReference>
<feature type="compositionally biased region" description="Low complexity" evidence="1">
    <location>
        <begin position="218"/>
        <end position="232"/>
    </location>
</feature>
<proteinExistence type="predicted"/>
<evidence type="ECO:0000259" key="2">
    <source>
        <dbReference type="Pfam" id="PF17182"/>
    </source>
</evidence>
<evidence type="ECO:0000313" key="4">
    <source>
        <dbReference type="Proteomes" id="UP000069940"/>
    </source>
</evidence>
<feature type="region of interest" description="Disordered" evidence="1">
    <location>
        <begin position="188"/>
        <end position="239"/>
    </location>
</feature>
<feature type="compositionally biased region" description="Basic residues" evidence="1">
    <location>
        <begin position="188"/>
        <end position="199"/>
    </location>
</feature>
<reference evidence="3" key="2">
    <citation type="submission" date="2025-05" db="UniProtKB">
        <authorList>
            <consortium name="EnsemblMetazoa"/>
        </authorList>
    </citation>
    <scope>IDENTIFICATION</scope>
    <source>
        <strain evidence="3">Foshan</strain>
    </source>
</reference>
<evidence type="ECO:0000256" key="1">
    <source>
        <dbReference type="SAM" id="MobiDB-lite"/>
    </source>
</evidence>
<dbReference type="EnsemblMetazoa" id="AALFPA23_001673.R38928">
    <property type="protein sequence ID" value="AALFPA23_001673.P38928"/>
    <property type="gene ID" value="AALFPA23_001673"/>
</dbReference>